<keyword evidence="1" id="KW-1133">Transmembrane helix</keyword>
<evidence type="ECO:0000313" key="3">
    <source>
        <dbReference type="Proteomes" id="UP000054279"/>
    </source>
</evidence>
<dbReference type="AlphaFoldDB" id="A0A0C9U5Z4"/>
<accession>A0A0C9U5Z4</accession>
<gene>
    <name evidence="2" type="ORF">M422DRAFT_268841</name>
</gene>
<organism evidence="2 3">
    <name type="scientific">Sphaerobolus stellatus (strain SS14)</name>
    <dbReference type="NCBI Taxonomy" id="990650"/>
    <lineage>
        <taxon>Eukaryota</taxon>
        <taxon>Fungi</taxon>
        <taxon>Dikarya</taxon>
        <taxon>Basidiomycota</taxon>
        <taxon>Agaricomycotina</taxon>
        <taxon>Agaricomycetes</taxon>
        <taxon>Phallomycetidae</taxon>
        <taxon>Geastrales</taxon>
        <taxon>Sphaerobolaceae</taxon>
        <taxon>Sphaerobolus</taxon>
    </lineage>
</organism>
<keyword evidence="1" id="KW-0472">Membrane</keyword>
<dbReference type="Proteomes" id="UP000054279">
    <property type="component" value="Unassembled WGS sequence"/>
</dbReference>
<feature type="transmembrane region" description="Helical" evidence="1">
    <location>
        <begin position="33"/>
        <end position="52"/>
    </location>
</feature>
<evidence type="ECO:0000313" key="2">
    <source>
        <dbReference type="EMBL" id="KIJ29714.1"/>
    </source>
</evidence>
<keyword evidence="1" id="KW-0812">Transmembrane</keyword>
<dbReference type="HOGENOM" id="CLU_2238310_0_0_1"/>
<reference evidence="2 3" key="1">
    <citation type="submission" date="2014-06" db="EMBL/GenBank/DDBJ databases">
        <title>Evolutionary Origins and Diversification of the Mycorrhizal Mutualists.</title>
        <authorList>
            <consortium name="DOE Joint Genome Institute"/>
            <consortium name="Mycorrhizal Genomics Consortium"/>
            <person name="Kohler A."/>
            <person name="Kuo A."/>
            <person name="Nagy L.G."/>
            <person name="Floudas D."/>
            <person name="Copeland A."/>
            <person name="Barry K.W."/>
            <person name="Cichocki N."/>
            <person name="Veneault-Fourrey C."/>
            <person name="LaButti K."/>
            <person name="Lindquist E.A."/>
            <person name="Lipzen A."/>
            <person name="Lundell T."/>
            <person name="Morin E."/>
            <person name="Murat C."/>
            <person name="Riley R."/>
            <person name="Ohm R."/>
            <person name="Sun H."/>
            <person name="Tunlid A."/>
            <person name="Henrissat B."/>
            <person name="Grigoriev I.V."/>
            <person name="Hibbett D.S."/>
            <person name="Martin F."/>
        </authorList>
    </citation>
    <scope>NUCLEOTIDE SEQUENCE [LARGE SCALE GENOMIC DNA]</scope>
    <source>
        <strain evidence="2 3">SS14</strain>
    </source>
</reference>
<proteinExistence type="predicted"/>
<keyword evidence="3" id="KW-1185">Reference proteome</keyword>
<sequence length="105" mass="11689">MAVLSIQTVIKKRAGGGCKFRGPGGTTVNITVFFWYPLVTDTVVFVATVYRIRRLRTEAGQTCSIIQAVMKDGTLYYVATCIVNLVNIVLFQVRDGLRTITFCFD</sequence>
<dbReference type="EMBL" id="KN837277">
    <property type="protein sequence ID" value="KIJ29714.1"/>
    <property type="molecule type" value="Genomic_DNA"/>
</dbReference>
<name>A0A0C9U5Z4_SPHS4</name>
<dbReference type="OrthoDB" id="2686513at2759"/>
<feature type="transmembrane region" description="Helical" evidence="1">
    <location>
        <begin position="73"/>
        <end position="93"/>
    </location>
</feature>
<evidence type="ECO:0000256" key="1">
    <source>
        <dbReference type="SAM" id="Phobius"/>
    </source>
</evidence>
<protein>
    <submittedName>
        <fullName evidence="2">Uncharacterized protein</fullName>
    </submittedName>
</protein>